<reference evidence="4" key="1">
    <citation type="journal article" date="2021" name="Sci. Rep.">
        <title>Diploid genomic architecture of Nitzschia inconspicua, an elite biomass production diatom.</title>
        <authorList>
            <person name="Oliver A."/>
            <person name="Podell S."/>
            <person name="Pinowska A."/>
            <person name="Traller J.C."/>
            <person name="Smith S.R."/>
            <person name="McClure R."/>
            <person name="Beliaev A."/>
            <person name="Bohutskyi P."/>
            <person name="Hill E.A."/>
            <person name="Rabines A."/>
            <person name="Zheng H."/>
            <person name="Allen L.Z."/>
            <person name="Kuo A."/>
            <person name="Grigoriev I.V."/>
            <person name="Allen A.E."/>
            <person name="Hazlebeck D."/>
            <person name="Allen E.E."/>
        </authorList>
    </citation>
    <scope>NUCLEOTIDE SEQUENCE</scope>
    <source>
        <strain evidence="4">Hildebrandi</strain>
    </source>
</reference>
<dbReference type="CDD" id="cd00302">
    <property type="entry name" value="cytochrome_P450"/>
    <property type="match status" value="1"/>
</dbReference>
<dbReference type="GO" id="GO:0020037">
    <property type="term" value="F:heme binding"/>
    <property type="evidence" value="ECO:0007669"/>
    <property type="project" value="InterPro"/>
</dbReference>
<keyword evidence="2" id="KW-0812">Transmembrane</keyword>
<comment type="caution">
    <text evidence="4">The sequence shown here is derived from an EMBL/GenBank/DDBJ whole genome shotgun (WGS) entry which is preliminary data.</text>
</comment>
<dbReference type="PANTHER" id="PTHR24305:SF166">
    <property type="entry name" value="CYTOCHROME P450 12A4, MITOCHONDRIAL-RELATED"/>
    <property type="match status" value="1"/>
</dbReference>
<evidence type="ECO:0000313" key="4">
    <source>
        <dbReference type="EMBL" id="KAG7347568.1"/>
    </source>
</evidence>
<gene>
    <name evidence="4" type="ORF">IV203_016273</name>
    <name evidence="3" type="ORF">IV203_017487</name>
</gene>
<protein>
    <submittedName>
        <fullName evidence="4">Cytochrome P450</fullName>
    </submittedName>
</protein>
<dbReference type="OrthoDB" id="44260at2759"/>
<keyword evidence="2" id="KW-1133">Transmembrane helix</keyword>
<sequence length="503" mass="57362">MSNSTGGLFRGFVSGDVQDCLSYVVSAILAYLIFSFFWKYQRVRETLKHLPPAPKYGFVEYLTQLLGSQGPQFALREARKIGYIYRCPGMPSVMRDLAWICVGEPNLGRMILEDPTSEKPWEVYQFFDKATSGDNFFTSNGKRANHVRKSTAAAFSGQNMKKIAITVEEVVDRWIEERLEPFYVKTGKSVDFDEEMMIVTTDVIARAAFDYQLPPKERTDFTLKMRTVMNVFFHQNLNLGKRFFGFMYADIREARRLALELKETFGKKLLQACRDNPNPGPGNIAHLMLKDDDYDNDDQRARDVLLYFFAGFETTAHTIAWAMLELAKSPKEQLHLRKSLEDFNKVGGNGQTVDMAVCPEVKLVAREVLRLHPAGALGSTRLISKDFFVQNPDNKNETWILPKGSSCNILSYIILRNHHVFGDNVDEFVPSRWESPTEEMLKAYLPFSAGKRNCQGMALAYLELHSIISRIVSNYRLEVDNEGASAYMVTLRPEGSTIFVRNL</sequence>
<dbReference type="Proteomes" id="UP000693970">
    <property type="component" value="Unassembled WGS sequence"/>
</dbReference>
<dbReference type="EMBL" id="JAGRRH010000020">
    <property type="protein sequence ID" value="KAG7347568.1"/>
    <property type="molecule type" value="Genomic_DNA"/>
</dbReference>
<keyword evidence="2" id="KW-0472">Membrane</keyword>
<name>A0A9K3KR41_9STRA</name>
<feature type="transmembrane region" description="Helical" evidence="2">
    <location>
        <begin position="20"/>
        <end position="38"/>
    </location>
</feature>
<evidence type="ECO:0000313" key="3">
    <source>
        <dbReference type="EMBL" id="KAG7338996.1"/>
    </source>
</evidence>
<evidence type="ECO:0000256" key="1">
    <source>
        <dbReference type="ARBA" id="ARBA00010617"/>
    </source>
</evidence>
<comment type="similarity">
    <text evidence="1">Belongs to the cytochrome P450 family.</text>
</comment>
<dbReference type="GO" id="GO:0016705">
    <property type="term" value="F:oxidoreductase activity, acting on paired donors, with incorporation or reduction of molecular oxygen"/>
    <property type="evidence" value="ECO:0007669"/>
    <property type="project" value="InterPro"/>
</dbReference>
<dbReference type="GO" id="GO:0005506">
    <property type="term" value="F:iron ion binding"/>
    <property type="evidence" value="ECO:0007669"/>
    <property type="project" value="InterPro"/>
</dbReference>
<reference evidence="4" key="2">
    <citation type="submission" date="2021-04" db="EMBL/GenBank/DDBJ databases">
        <authorList>
            <person name="Podell S."/>
        </authorList>
    </citation>
    <scope>NUCLEOTIDE SEQUENCE</scope>
    <source>
        <strain evidence="4">Hildebrandi</strain>
    </source>
</reference>
<dbReference type="PANTHER" id="PTHR24305">
    <property type="entry name" value="CYTOCHROME P450"/>
    <property type="match status" value="1"/>
</dbReference>
<dbReference type="InterPro" id="IPR001128">
    <property type="entry name" value="Cyt_P450"/>
</dbReference>
<dbReference type="EMBL" id="JAGRRH010000044">
    <property type="protein sequence ID" value="KAG7338996.1"/>
    <property type="molecule type" value="Genomic_DNA"/>
</dbReference>
<dbReference type="InterPro" id="IPR050121">
    <property type="entry name" value="Cytochrome_P450_monoxygenase"/>
</dbReference>
<evidence type="ECO:0000256" key="2">
    <source>
        <dbReference type="SAM" id="Phobius"/>
    </source>
</evidence>
<dbReference type="Pfam" id="PF00067">
    <property type="entry name" value="p450"/>
    <property type="match status" value="1"/>
</dbReference>
<accession>A0A9K3KR41</accession>
<dbReference type="GO" id="GO:0004497">
    <property type="term" value="F:monooxygenase activity"/>
    <property type="evidence" value="ECO:0007669"/>
    <property type="project" value="InterPro"/>
</dbReference>
<dbReference type="AlphaFoldDB" id="A0A9K3KR41"/>
<organism evidence="4 5">
    <name type="scientific">Nitzschia inconspicua</name>
    <dbReference type="NCBI Taxonomy" id="303405"/>
    <lineage>
        <taxon>Eukaryota</taxon>
        <taxon>Sar</taxon>
        <taxon>Stramenopiles</taxon>
        <taxon>Ochrophyta</taxon>
        <taxon>Bacillariophyta</taxon>
        <taxon>Bacillariophyceae</taxon>
        <taxon>Bacillariophycidae</taxon>
        <taxon>Bacillariales</taxon>
        <taxon>Bacillariaceae</taxon>
        <taxon>Nitzschia</taxon>
    </lineage>
</organism>
<evidence type="ECO:0000313" key="5">
    <source>
        <dbReference type="Proteomes" id="UP000693970"/>
    </source>
</evidence>
<proteinExistence type="inferred from homology"/>
<keyword evidence="5" id="KW-1185">Reference proteome</keyword>